<feature type="transmembrane region" description="Helical" evidence="1">
    <location>
        <begin position="333"/>
        <end position="354"/>
    </location>
</feature>
<dbReference type="PRINTS" id="PR00702">
    <property type="entry name" value="ACRIFLAVINRP"/>
</dbReference>
<dbReference type="Gene3D" id="3.30.2090.10">
    <property type="entry name" value="Multidrug efflux transporter AcrB TolC docking domain, DN and DC subdomains"/>
    <property type="match status" value="2"/>
</dbReference>
<dbReference type="InterPro" id="IPR027463">
    <property type="entry name" value="AcrB_DN_DC_subdom"/>
</dbReference>
<evidence type="ECO:0000313" key="3">
    <source>
        <dbReference type="Proteomes" id="UP001056649"/>
    </source>
</evidence>
<dbReference type="AlphaFoldDB" id="A0A9J6ZVP8"/>
<keyword evidence="3" id="KW-1185">Reference proteome</keyword>
<organism evidence="2 3">
    <name type="scientific">Candidatus Endoriftia persephonae</name>
    <dbReference type="NCBI Taxonomy" id="393765"/>
    <lineage>
        <taxon>Bacteria</taxon>
        <taxon>Pseudomonadati</taxon>
        <taxon>Pseudomonadota</taxon>
        <taxon>Gammaproteobacteria</taxon>
        <taxon>Chromatiales</taxon>
        <taxon>Sedimenticolaceae</taxon>
        <taxon>Candidatus Endoriftia</taxon>
    </lineage>
</organism>
<feature type="transmembrane region" description="Helical" evidence="1">
    <location>
        <begin position="361"/>
        <end position="382"/>
    </location>
</feature>
<sequence>MNIGEYSVNNKVVSWLLVIIMVAGGVYGFERMGKLEDPNFTIKQAKIITLYPGATAQEVQDEVTYHIEEAVQLMGQLKRINMSISRPGMSDLSIEFKDEYKAKDFPDIYDELRRKIADMKQKLPPGVQGPLIIDDFGDVYGVYLALTGEGYTYRDLKDTADALKKQLVLVPGVKKIVIGGEQPELVYVEISRARLGELGLSMEQITQVLASQNLVEDAGKVRVGDDYIRIHPSGEFASVKAIGDLLISSSDKRLIYLKDIADIRRAYQDVPSRLIYFNGKPTLTLGISMREGENVVAVGEALEKRFNQLQSIIPVGMELQAIYNQPTEVDNSVSSFIVSVGQALAIVIVVLLLFMGLTSGLIIGAVLLITVAGTLFIMQLYGIELQRISLGAMVIALGMLVDNAIVVAEGMLIRIQGGMNVVKAAGEVVGKSIWALLGGTIIGILAFSAIGLSTDNTGEFASSLFYVILISLTLSWVTAVSTTPLLCALFMRPKADAADAGNPYDKGLFSAFRGVLKQVIRFRWITVGVVVGLFLVAGMGFGYVKNAFFPNANTPMFFIDIWEPEGTDIRKTRDDTLQVAEFVRQQSGVTKTTSVVGGGDARFSLVYEPKEASSAYAQIIIQTEQLEQIGPIWEAVADYMRNNLPQLDPIIKPLRIGPGRDGKIEARFQGPDPAVLRGLSEQAQAIMRADPETKEVRDDWRSPVQFIRPLFNEQVGRQLGITRKDLAIALKSAFEGKDVGVYRDGIRLLPIKLRPPADEREDVANIQDIRVWSPALQKTVPVAQVVSGFETAFENTVIRGRDRIQTIITSCNPTGELATPLFNRLKPQIEAVELPPGYSLSWGGEYEDSKNAQNGLLSVLPVGFLLMILTSILLFGRLRQPLIIWLTVPLAIVGITAGLLAFNGAFDFMALLGALSLIGLLIKNAIVLIEEIDQQIEEGKLPLTAILDATVSRLRPVAMAAATTILGLIPLLSDVFFVNMSITIMAGLGFATLLTLLFVPVLYALLFRVPYAENA</sequence>
<dbReference type="Gene3D" id="3.30.70.1430">
    <property type="entry name" value="Multidrug efflux transporter AcrB pore domain"/>
    <property type="match status" value="2"/>
</dbReference>
<dbReference type="GO" id="GO:0005886">
    <property type="term" value="C:plasma membrane"/>
    <property type="evidence" value="ECO:0007669"/>
    <property type="project" value="TreeGrafter"/>
</dbReference>
<dbReference type="RefSeq" id="WP_006475702.1">
    <property type="nucleotide sequence ID" value="NZ_CP090569.1"/>
</dbReference>
<evidence type="ECO:0000256" key="1">
    <source>
        <dbReference type="SAM" id="Phobius"/>
    </source>
</evidence>
<feature type="transmembrane region" description="Helical" evidence="1">
    <location>
        <begin position="984"/>
        <end position="1006"/>
    </location>
</feature>
<dbReference type="SUPFAM" id="SSF82866">
    <property type="entry name" value="Multidrug efflux transporter AcrB transmembrane domain"/>
    <property type="match status" value="2"/>
</dbReference>
<dbReference type="Gene3D" id="3.30.70.1440">
    <property type="entry name" value="Multidrug efflux transporter AcrB pore domain"/>
    <property type="match status" value="1"/>
</dbReference>
<keyword evidence="1" id="KW-1133">Transmembrane helix</keyword>
<dbReference type="PANTHER" id="PTHR32063">
    <property type="match status" value="1"/>
</dbReference>
<feature type="transmembrane region" description="Helical" evidence="1">
    <location>
        <begin position="957"/>
        <end position="978"/>
    </location>
</feature>
<feature type="transmembrane region" description="Helical" evidence="1">
    <location>
        <begin position="855"/>
        <end position="875"/>
    </location>
</feature>
<feature type="transmembrane region" description="Helical" evidence="1">
    <location>
        <begin position="388"/>
        <end position="412"/>
    </location>
</feature>
<name>A0A9J6ZVP8_9GAMM</name>
<accession>A0A9J6ZVP8</accession>
<proteinExistence type="predicted"/>
<feature type="transmembrane region" description="Helical" evidence="1">
    <location>
        <begin position="908"/>
        <end position="929"/>
    </location>
</feature>
<dbReference type="InterPro" id="IPR001036">
    <property type="entry name" value="Acrflvin-R"/>
</dbReference>
<gene>
    <name evidence="2" type="ORF">L0Y14_12415</name>
</gene>
<feature type="transmembrane region" description="Helical" evidence="1">
    <location>
        <begin position="433"/>
        <end position="452"/>
    </location>
</feature>
<dbReference type="Gene3D" id="1.20.1640.10">
    <property type="entry name" value="Multidrug efflux transporter AcrB transmembrane domain"/>
    <property type="match status" value="2"/>
</dbReference>
<dbReference type="Pfam" id="PF00873">
    <property type="entry name" value="ACR_tran"/>
    <property type="match status" value="1"/>
</dbReference>
<reference evidence="2" key="1">
    <citation type="journal article" date="2022" name="Mol. Ecol. Resour.">
        <title>The complete and closed genome of the facultative generalist Candidatus Endoriftia persephone from deep-sea hydrothermal vents.</title>
        <authorList>
            <person name="de Oliveira A.L."/>
            <person name="Srivastava A."/>
            <person name="Espada-Hinojosa S."/>
            <person name="Bright M."/>
        </authorList>
    </citation>
    <scope>NUCLEOTIDE SEQUENCE</scope>
    <source>
        <strain evidence="2">Tica-EPR-9o50.N</strain>
    </source>
</reference>
<dbReference type="SUPFAM" id="SSF82714">
    <property type="entry name" value="Multidrug efflux transporter AcrB TolC docking domain, DN and DC subdomains"/>
    <property type="match status" value="2"/>
</dbReference>
<keyword evidence="1" id="KW-0472">Membrane</keyword>
<dbReference type="Gene3D" id="3.30.70.1320">
    <property type="entry name" value="Multidrug efflux transporter AcrB pore domain like"/>
    <property type="match status" value="1"/>
</dbReference>
<dbReference type="GO" id="GO:0042910">
    <property type="term" value="F:xenobiotic transmembrane transporter activity"/>
    <property type="evidence" value="ECO:0007669"/>
    <property type="project" value="TreeGrafter"/>
</dbReference>
<evidence type="ECO:0000313" key="2">
    <source>
        <dbReference type="EMBL" id="USF86934.1"/>
    </source>
</evidence>
<protein>
    <submittedName>
        <fullName evidence="2">Efflux RND transporter permease subunit</fullName>
    </submittedName>
</protein>
<feature type="transmembrane region" description="Helical" evidence="1">
    <location>
        <begin position="12"/>
        <end position="29"/>
    </location>
</feature>
<feature type="transmembrane region" description="Helical" evidence="1">
    <location>
        <begin position="882"/>
        <end position="902"/>
    </location>
</feature>
<dbReference type="KEGG" id="eps:L0Y14_12415"/>
<feature type="transmembrane region" description="Helical" evidence="1">
    <location>
        <begin position="522"/>
        <end position="544"/>
    </location>
</feature>
<dbReference type="PANTHER" id="PTHR32063:SF18">
    <property type="entry name" value="CATION EFFLUX SYSTEM PROTEIN"/>
    <property type="match status" value="1"/>
</dbReference>
<feature type="transmembrane region" description="Helical" evidence="1">
    <location>
        <begin position="464"/>
        <end position="490"/>
    </location>
</feature>
<dbReference type="SUPFAM" id="SSF82693">
    <property type="entry name" value="Multidrug efflux transporter AcrB pore domain, PN1, PN2, PC1 and PC2 subdomains"/>
    <property type="match status" value="2"/>
</dbReference>
<dbReference type="Proteomes" id="UP001056649">
    <property type="component" value="Chromosome"/>
</dbReference>
<keyword evidence="1" id="KW-0812">Transmembrane</keyword>
<dbReference type="EMBL" id="CP090569">
    <property type="protein sequence ID" value="USF86934.1"/>
    <property type="molecule type" value="Genomic_DNA"/>
</dbReference>